<dbReference type="SUPFAM" id="SSF160909">
    <property type="entry name" value="ATP12-like"/>
    <property type="match status" value="1"/>
</dbReference>
<sequence length="64" mass="6610">LGSLVLGLALADGRLDAAEATALATLDDEAQLDVWGDDPEARARLATIARDVTDAARFMALADA</sequence>
<proteinExistence type="predicted"/>
<keyword evidence="2" id="KW-1185">Reference proteome</keyword>
<organism evidence="1 2">
    <name type="scientific">Ameyamaea chiangmaiensis</name>
    <dbReference type="NCBI Taxonomy" id="442969"/>
    <lineage>
        <taxon>Bacteria</taxon>
        <taxon>Pseudomonadati</taxon>
        <taxon>Pseudomonadota</taxon>
        <taxon>Alphaproteobacteria</taxon>
        <taxon>Acetobacterales</taxon>
        <taxon>Acetobacteraceae</taxon>
        <taxon>Ameyamaea</taxon>
    </lineage>
</organism>
<dbReference type="InterPro" id="IPR023335">
    <property type="entry name" value="ATP12_ortho_dom_sf"/>
</dbReference>
<dbReference type="AlphaFoldDB" id="A0A850PC17"/>
<name>A0A850PC17_9PROT</name>
<protein>
    <submittedName>
        <fullName evidence="1">Chaperone, ATP12</fullName>
    </submittedName>
</protein>
<accession>A0A850PC17</accession>
<gene>
    <name evidence="1" type="ORF">HUK82_16030</name>
</gene>
<dbReference type="EMBL" id="JABXXR010000256">
    <property type="protein sequence ID" value="NVN42057.1"/>
    <property type="molecule type" value="Genomic_DNA"/>
</dbReference>
<dbReference type="Proteomes" id="UP000585665">
    <property type="component" value="Unassembled WGS sequence"/>
</dbReference>
<feature type="non-terminal residue" evidence="1">
    <location>
        <position position="1"/>
    </location>
</feature>
<evidence type="ECO:0000313" key="1">
    <source>
        <dbReference type="EMBL" id="NVN42057.1"/>
    </source>
</evidence>
<dbReference type="Gene3D" id="1.10.3580.10">
    <property type="entry name" value="ATP12 ATPase"/>
    <property type="match status" value="1"/>
</dbReference>
<reference evidence="1 2" key="1">
    <citation type="submission" date="2020-06" db="EMBL/GenBank/DDBJ databases">
        <title>Description of novel acetic acid bacteria.</title>
        <authorList>
            <person name="Sombolestani A."/>
        </authorList>
    </citation>
    <scope>NUCLEOTIDE SEQUENCE [LARGE SCALE GENOMIC DNA]</scope>
    <source>
        <strain evidence="1 2">LMG 27010</strain>
    </source>
</reference>
<comment type="caution">
    <text evidence="1">The sequence shown here is derived from an EMBL/GenBank/DDBJ whole genome shotgun (WGS) entry which is preliminary data.</text>
</comment>
<evidence type="ECO:0000313" key="2">
    <source>
        <dbReference type="Proteomes" id="UP000585665"/>
    </source>
</evidence>